<dbReference type="PANTHER" id="PTHR30572">
    <property type="entry name" value="MEMBRANE COMPONENT OF TRANSPORTER-RELATED"/>
    <property type="match status" value="1"/>
</dbReference>
<dbReference type="PANTHER" id="PTHR30572:SF18">
    <property type="entry name" value="ABC-TYPE MACROLIDE FAMILY EXPORT SYSTEM PERMEASE COMPONENT 2"/>
    <property type="match status" value="1"/>
</dbReference>
<evidence type="ECO:0000313" key="10">
    <source>
        <dbReference type="Proteomes" id="UP000075615"/>
    </source>
</evidence>
<protein>
    <submittedName>
        <fullName evidence="9">Uncharacterized protein</fullName>
    </submittedName>
</protein>
<feature type="domain" description="ABC3 transporter permease C-terminal" evidence="7">
    <location>
        <begin position="701"/>
        <end position="814"/>
    </location>
</feature>
<comment type="caution">
    <text evidence="9">The sequence shown here is derived from an EMBL/GenBank/DDBJ whole genome shotgun (WGS) entry which is preliminary data.</text>
</comment>
<feature type="transmembrane region" description="Helical" evidence="6">
    <location>
        <begin position="351"/>
        <end position="374"/>
    </location>
</feature>
<gene>
    <name evidence="9" type="ORF">AWN68_10885</name>
</gene>
<dbReference type="Pfam" id="PF12704">
    <property type="entry name" value="MacB_PCD"/>
    <property type="match status" value="1"/>
</dbReference>
<reference evidence="9 10" key="1">
    <citation type="submission" date="2016-01" db="EMBL/GenBank/DDBJ databases">
        <title>Genome sequencing of Roseivirga echinicomitans KMM 6058.</title>
        <authorList>
            <person name="Selvaratnam C."/>
            <person name="Thevarajoo S."/>
            <person name="Goh K.M."/>
            <person name="Ee R."/>
            <person name="Chan K.-G."/>
            <person name="Chong C.S."/>
        </authorList>
    </citation>
    <scope>NUCLEOTIDE SEQUENCE [LARGE SCALE GENOMIC DNA]</scope>
    <source>
        <strain evidence="9 10">KMM 6058</strain>
    </source>
</reference>
<dbReference type="InterPro" id="IPR003838">
    <property type="entry name" value="ABC3_permease_C"/>
</dbReference>
<keyword evidence="4 6" id="KW-1133">Transmembrane helix</keyword>
<feature type="transmembrane region" description="Helical" evidence="6">
    <location>
        <begin position="301"/>
        <end position="322"/>
    </location>
</feature>
<proteinExistence type="predicted"/>
<evidence type="ECO:0000256" key="1">
    <source>
        <dbReference type="ARBA" id="ARBA00004651"/>
    </source>
</evidence>
<keyword evidence="2" id="KW-1003">Cell membrane</keyword>
<evidence type="ECO:0000259" key="7">
    <source>
        <dbReference type="Pfam" id="PF02687"/>
    </source>
</evidence>
<accession>A0A150X377</accession>
<feature type="transmembrane region" description="Helical" evidence="6">
    <location>
        <begin position="741"/>
        <end position="762"/>
    </location>
</feature>
<keyword evidence="10" id="KW-1185">Reference proteome</keyword>
<dbReference type="OrthoDB" id="5933722at2"/>
<feature type="transmembrane region" description="Helical" evidence="6">
    <location>
        <begin position="20"/>
        <end position="41"/>
    </location>
</feature>
<evidence type="ECO:0000256" key="6">
    <source>
        <dbReference type="SAM" id="Phobius"/>
    </source>
</evidence>
<keyword evidence="3 6" id="KW-0812">Transmembrane</keyword>
<feature type="transmembrane region" description="Helical" evidence="6">
    <location>
        <begin position="394"/>
        <end position="418"/>
    </location>
</feature>
<feature type="domain" description="MacB-like periplasmic core" evidence="8">
    <location>
        <begin position="21"/>
        <end position="254"/>
    </location>
</feature>
<sequence>MLKNYIKITIRSLMKNKTYAFINISGLAIGLAGALLILHYVTFELSYDNFQKDSENIYRVSLDIFQNNEEVFNSAENYPGVGPAMVQEFPEVVEWAHLYNMGYKNNVVITYEEGQGQPIKFKQRKFLYASPSFLSMFSNQMVLGDAKTALEEPFSIVISESTAKKYFGDKDPMGKHLRLKDDDYNDENCIVTGVYKDLPSNTHLKYDVLISTATLYGRFEGAMTRYKTGWGRKDFYTYIKVARGTNISALEAKFPQMIDKYKPELKENGGGNVFALQPLQRIHLDSHLGDEAELNGSGEPIVYLSIIATFIILIAWVNYINLATSRSLDRAKEVGIRKVLGSLRSQLIRQFMFESFVINLLAVILAVVIIALTLPSFHSLSGIPEDVKIWQNGTILWSLLAAFLIGSFASGVYPALVLSSFKPVSTLTGKFRNSGTGVVLRKALVVFQFAASTALIIGTFTVYRQMQYVKNAELGFEMDQIVVLERPAISNADPELRNQQVAAFSNELRSNSNIKEITTSGIVPGKKIRFKADVRAYNQPAGQTFPLNYVGADYEFIQTMGMEVIAGRDFSRDFPNDLDTAALVSRSALRQLGYENPEDIIGQAIVAENFGATALVIGVVEDYNHESLREKAIPSVFILNPFWAEYFLIKVQEQNVSSALAVIESQWGSTFPGNPFEYFFLDEFFNQQYKSEDQFQSLFSVFAVLAIFIGCMGLFGLSAFTTMKRTKEIGVRKVLGASVPGLFLLLSKEFVVLILISSVIAWPLIYLAMDSWLQGFEYHTSINLLVFVFATVLIIGIALITVSFQTMKSVRLNPVDSLRYE</sequence>
<feature type="domain" description="ABC3 transporter permease C-terminal" evidence="7">
    <location>
        <begin position="306"/>
        <end position="411"/>
    </location>
</feature>
<keyword evidence="5 6" id="KW-0472">Membrane</keyword>
<dbReference type="AlphaFoldDB" id="A0A150X377"/>
<feature type="transmembrane region" description="Helical" evidence="6">
    <location>
        <begin position="782"/>
        <end position="804"/>
    </location>
</feature>
<dbReference type="Pfam" id="PF02687">
    <property type="entry name" value="FtsX"/>
    <property type="match status" value="2"/>
</dbReference>
<evidence type="ECO:0000256" key="3">
    <source>
        <dbReference type="ARBA" id="ARBA00022692"/>
    </source>
</evidence>
<comment type="subcellular location">
    <subcellularLocation>
        <location evidence="1">Cell membrane</location>
        <topology evidence="1">Multi-pass membrane protein</topology>
    </subcellularLocation>
</comment>
<dbReference type="GO" id="GO:0005886">
    <property type="term" value="C:plasma membrane"/>
    <property type="evidence" value="ECO:0007669"/>
    <property type="project" value="UniProtKB-SubCell"/>
</dbReference>
<dbReference type="STRING" id="296218.AWN68_10885"/>
<organism evidence="9 10">
    <name type="scientific">Roseivirga echinicomitans</name>
    <dbReference type="NCBI Taxonomy" id="296218"/>
    <lineage>
        <taxon>Bacteria</taxon>
        <taxon>Pseudomonadati</taxon>
        <taxon>Bacteroidota</taxon>
        <taxon>Cytophagia</taxon>
        <taxon>Cytophagales</taxon>
        <taxon>Roseivirgaceae</taxon>
        <taxon>Roseivirga</taxon>
    </lineage>
</organism>
<name>A0A150X377_9BACT</name>
<dbReference type="InterPro" id="IPR050250">
    <property type="entry name" value="Macrolide_Exporter_MacB"/>
</dbReference>
<evidence type="ECO:0000313" key="9">
    <source>
        <dbReference type="EMBL" id="KYG73181.1"/>
    </source>
</evidence>
<dbReference type="InterPro" id="IPR025857">
    <property type="entry name" value="MacB_PCD"/>
</dbReference>
<feature type="transmembrane region" description="Helical" evidence="6">
    <location>
        <begin position="439"/>
        <end position="463"/>
    </location>
</feature>
<evidence type="ECO:0000256" key="2">
    <source>
        <dbReference type="ARBA" id="ARBA00022475"/>
    </source>
</evidence>
<evidence type="ECO:0000256" key="4">
    <source>
        <dbReference type="ARBA" id="ARBA00022989"/>
    </source>
</evidence>
<dbReference type="Proteomes" id="UP000075615">
    <property type="component" value="Unassembled WGS sequence"/>
</dbReference>
<dbReference type="GO" id="GO:0022857">
    <property type="term" value="F:transmembrane transporter activity"/>
    <property type="evidence" value="ECO:0007669"/>
    <property type="project" value="TreeGrafter"/>
</dbReference>
<evidence type="ECO:0000259" key="8">
    <source>
        <dbReference type="Pfam" id="PF12704"/>
    </source>
</evidence>
<evidence type="ECO:0000256" key="5">
    <source>
        <dbReference type="ARBA" id="ARBA00023136"/>
    </source>
</evidence>
<dbReference type="EMBL" id="LRDB01000050">
    <property type="protein sequence ID" value="KYG73181.1"/>
    <property type="molecule type" value="Genomic_DNA"/>
</dbReference>
<feature type="transmembrane region" description="Helical" evidence="6">
    <location>
        <begin position="698"/>
        <end position="720"/>
    </location>
</feature>